<evidence type="ECO:0000313" key="2">
    <source>
        <dbReference type="EMBL" id="VFK17695.1"/>
    </source>
</evidence>
<reference evidence="2" key="1">
    <citation type="submission" date="2019-02" db="EMBL/GenBank/DDBJ databases">
        <authorList>
            <person name="Gruber-Vodicka R. H."/>
            <person name="Seah K. B. B."/>
        </authorList>
    </citation>
    <scope>NUCLEOTIDE SEQUENCE</scope>
    <source>
        <strain evidence="2">BECK_BY7</strain>
    </source>
</reference>
<dbReference type="InterPro" id="IPR027417">
    <property type="entry name" value="P-loop_NTPase"/>
</dbReference>
<proteinExistence type="predicted"/>
<feature type="transmembrane region" description="Helical" evidence="1">
    <location>
        <begin position="843"/>
        <end position="869"/>
    </location>
</feature>
<feature type="transmembrane region" description="Helical" evidence="1">
    <location>
        <begin position="56"/>
        <end position="73"/>
    </location>
</feature>
<feature type="transmembrane region" description="Helical" evidence="1">
    <location>
        <begin position="30"/>
        <end position="49"/>
    </location>
</feature>
<accession>A0A450WKW8</accession>
<keyword evidence="1" id="KW-0812">Transmembrane</keyword>
<dbReference type="Gene3D" id="3.40.50.300">
    <property type="entry name" value="P-loop containing nucleotide triphosphate hydrolases"/>
    <property type="match status" value="1"/>
</dbReference>
<keyword evidence="1" id="KW-1133">Transmembrane helix</keyword>
<sequence length="913" mass="105299">MTFSFFFLCFSLSVTVISLAKLYWSWRRSLSGIALGTATLIVAMFAMTIFGVQIDIPTFLIFWVNEGDIFIALEQSEPSWWIIIITVLVSVIFTSFIVAIGFFGISKYKGPMRSSEWDARNSDEDDNLPLFMRLIISDLKYTIRPNAVVHQKGKNPYDIQPAPNKVTWNQLALDLLISSNKDFNPLSAKWSDSDKCHIIEKHDYVTKKSTLTYLLPLQDSEISAKAISSIDRIGRNKQEDDEIVVCFEDLIELSGRQKTKHGTAFEVTNKFHLTEQATDLTSYAKSILKRFRNDIVLRYSKDGSAPLHDIHELTLEQTYTKLRVFPRFGKNSSNSQSIELDKVLDSWLKQRASSQLSILGEFGQGKSAAMLAFTAQWAQQYLINRSNGESTSSSGIKRVPLLIELRSRSPKDKPTPADILGEWGHQHGLSGEQLYNLVKAEMAVLIFEGFDEVKNAGRKLYRYQQFNALWQFAFSGSKIIFTGRPNFFLDEEERIQFLNSQQNTSGSGSNASNIYSFDFMGVEDIKNALREVDGNIAREIVDASMDNASLMDITKRPSMLPVIVSQWKEIKASQKNEQEITSSQIVRGYIEATYKRKDEEKIQRGEYQLLPWEIRHFVTQALALDMVTRGDKNTTTPENIDSVVRRIEKHFDHVFLGKEVSPHLVEVIANLKRRKNEEDATYEDYIKEISSDVRSNGLLVPDPANGSRSLYFPHKQFYEYILGETYAGFYNHPRTHYSIALSRSQKLRYQNLLQASQNEPMLVQYFAGLYEPTIVKKLDPVIDRVRFLKVIRPLWSFLSRNLYNNFLRVQLYIKPYRKKGLIKGIPWMYLFAFSLSFRPDIIYRIFLIYIFSPLSAMFEFLGFSMIQAVKIKFALMKYRCSEDSLKAEFPDENVRNHLEEWFSRVFQDSTENR</sequence>
<protein>
    <recommendedName>
        <fullName evidence="3">NACHT domain-containing protein</fullName>
    </recommendedName>
</protein>
<feature type="transmembrane region" description="Helical" evidence="1">
    <location>
        <begin position="79"/>
        <end position="105"/>
    </location>
</feature>
<dbReference type="EMBL" id="CAADFN010000034">
    <property type="protein sequence ID" value="VFK17695.1"/>
    <property type="molecule type" value="Genomic_DNA"/>
</dbReference>
<dbReference type="AlphaFoldDB" id="A0A450WKW8"/>
<gene>
    <name evidence="2" type="ORF">BECKLFY1418C_GA0070996_103423</name>
</gene>
<evidence type="ECO:0008006" key="3">
    <source>
        <dbReference type="Google" id="ProtNLM"/>
    </source>
</evidence>
<organism evidence="2">
    <name type="scientific">Candidatus Kentrum sp. LFY</name>
    <dbReference type="NCBI Taxonomy" id="2126342"/>
    <lineage>
        <taxon>Bacteria</taxon>
        <taxon>Pseudomonadati</taxon>
        <taxon>Pseudomonadota</taxon>
        <taxon>Gammaproteobacteria</taxon>
        <taxon>Candidatus Kentrum</taxon>
    </lineage>
</organism>
<keyword evidence="1" id="KW-0472">Membrane</keyword>
<name>A0A450WKW8_9GAMM</name>
<evidence type="ECO:0000256" key="1">
    <source>
        <dbReference type="SAM" id="Phobius"/>
    </source>
</evidence>